<feature type="domain" description="DUF1707" evidence="2">
    <location>
        <begin position="11"/>
        <end position="63"/>
    </location>
</feature>
<evidence type="ECO:0000256" key="1">
    <source>
        <dbReference type="SAM" id="Phobius"/>
    </source>
</evidence>
<feature type="transmembrane region" description="Helical" evidence="1">
    <location>
        <begin position="127"/>
        <end position="147"/>
    </location>
</feature>
<protein>
    <recommendedName>
        <fullName evidence="2">DUF1707 domain-containing protein</fullName>
    </recommendedName>
</protein>
<keyword evidence="1" id="KW-1133">Transmembrane helix</keyword>
<comment type="caution">
    <text evidence="3">The sequence shown here is derived from an EMBL/GenBank/DDBJ whole genome shotgun (WGS) entry which is preliminary data.</text>
</comment>
<dbReference type="Pfam" id="PF08044">
    <property type="entry name" value="DUF1707"/>
    <property type="match status" value="1"/>
</dbReference>
<evidence type="ECO:0000313" key="3">
    <source>
        <dbReference type="EMBL" id="MBB5435446.1"/>
    </source>
</evidence>
<dbReference type="Proteomes" id="UP000572635">
    <property type="component" value="Unassembled WGS sequence"/>
</dbReference>
<organism evidence="3 4">
    <name type="scientific">Nocardiopsis composta</name>
    <dbReference type="NCBI Taxonomy" id="157465"/>
    <lineage>
        <taxon>Bacteria</taxon>
        <taxon>Bacillati</taxon>
        <taxon>Actinomycetota</taxon>
        <taxon>Actinomycetes</taxon>
        <taxon>Streptosporangiales</taxon>
        <taxon>Nocardiopsidaceae</taxon>
        <taxon>Nocardiopsis</taxon>
    </lineage>
</organism>
<evidence type="ECO:0000259" key="2">
    <source>
        <dbReference type="Pfam" id="PF08044"/>
    </source>
</evidence>
<evidence type="ECO:0000313" key="4">
    <source>
        <dbReference type="Proteomes" id="UP000572635"/>
    </source>
</evidence>
<reference evidence="3 4" key="1">
    <citation type="submission" date="2020-08" db="EMBL/GenBank/DDBJ databases">
        <title>Sequencing the genomes of 1000 actinobacteria strains.</title>
        <authorList>
            <person name="Klenk H.-P."/>
        </authorList>
    </citation>
    <scope>NUCLEOTIDE SEQUENCE [LARGE SCALE GENOMIC DNA]</scope>
    <source>
        <strain evidence="3 4">DSM 44551</strain>
    </source>
</reference>
<keyword evidence="1" id="KW-0472">Membrane</keyword>
<feature type="transmembrane region" description="Helical" evidence="1">
    <location>
        <begin position="103"/>
        <end position="121"/>
    </location>
</feature>
<sequence>MDPQPQHRGDIRVSDAERDVTAQRLAAALSEGRLDMEEYQKRLDAAMTAVTADDLRVLTVDLPPAAGAAPAPVSAEGPVDLAAMAPPARPSFWRGQLEEWRSWGGGAVIMIGIWTVTSIVSGQFLPFWPLIPLGIWAAVLIAGMLFGDGKSSKCGS</sequence>
<dbReference type="PANTHER" id="PTHR40763:SF4">
    <property type="entry name" value="DUF1707 DOMAIN-CONTAINING PROTEIN"/>
    <property type="match status" value="1"/>
</dbReference>
<dbReference type="AlphaFoldDB" id="A0A7W8VGA5"/>
<keyword evidence="1" id="KW-0812">Transmembrane</keyword>
<keyword evidence="4" id="KW-1185">Reference proteome</keyword>
<dbReference type="InterPro" id="IPR012551">
    <property type="entry name" value="DUF1707_SHOCT-like"/>
</dbReference>
<gene>
    <name evidence="3" type="ORF">HDA36_005594</name>
</gene>
<dbReference type="RefSeq" id="WP_184398262.1">
    <property type="nucleotide sequence ID" value="NZ_BAAAJD010000080.1"/>
</dbReference>
<dbReference type="PANTHER" id="PTHR40763">
    <property type="entry name" value="MEMBRANE PROTEIN-RELATED"/>
    <property type="match status" value="1"/>
</dbReference>
<accession>A0A7W8VGA5</accession>
<name>A0A7W8VGA5_9ACTN</name>
<dbReference type="EMBL" id="JACHDB010000002">
    <property type="protein sequence ID" value="MBB5435446.1"/>
    <property type="molecule type" value="Genomic_DNA"/>
</dbReference>
<proteinExistence type="predicted"/>